<dbReference type="AlphaFoldDB" id="A0A8T0CIM4"/>
<evidence type="ECO:0000313" key="3">
    <source>
        <dbReference type="Proteomes" id="UP000806378"/>
    </source>
</evidence>
<dbReference type="EMBL" id="MU097084">
    <property type="protein sequence ID" value="KAF7845966.1"/>
    <property type="molecule type" value="Genomic_DNA"/>
</dbReference>
<feature type="compositionally biased region" description="Low complexity" evidence="1">
    <location>
        <begin position="10"/>
        <end position="29"/>
    </location>
</feature>
<name>A0A8T0CIM4_CORYI</name>
<feature type="region of interest" description="Disordered" evidence="1">
    <location>
        <begin position="72"/>
        <end position="99"/>
    </location>
</feature>
<reference evidence="2" key="1">
    <citation type="submission" date="2020-05" db="EMBL/GenBank/DDBJ databases">
        <title>WGS assembly of Corymbia citriodora subspecies variegata.</title>
        <authorList>
            <person name="Barry K."/>
            <person name="Hundley H."/>
            <person name="Shu S."/>
            <person name="Jenkins J."/>
            <person name="Grimwood J."/>
            <person name="Baten A."/>
        </authorList>
    </citation>
    <scope>NUCLEOTIDE SEQUENCE</scope>
    <source>
        <strain evidence="2">CV2-018</strain>
    </source>
</reference>
<comment type="caution">
    <text evidence="2">The sequence shown here is derived from an EMBL/GenBank/DDBJ whole genome shotgun (WGS) entry which is preliminary data.</text>
</comment>
<keyword evidence="3" id="KW-1185">Reference proteome</keyword>
<protein>
    <submittedName>
        <fullName evidence="2">Uncharacterized protein</fullName>
    </submittedName>
</protein>
<gene>
    <name evidence="2" type="ORF">BT93_L5778</name>
</gene>
<accession>A0A8T0CIM4</accession>
<proteinExistence type="predicted"/>
<feature type="region of interest" description="Disordered" evidence="1">
    <location>
        <begin position="1"/>
        <end position="47"/>
    </location>
</feature>
<evidence type="ECO:0000313" key="2">
    <source>
        <dbReference type="EMBL" id="KAF7845966.1"/>
    </source>
</evidence>
<sequence>MSANLNSYPSSTTGSTGTSTGTTGTTSSSNAGSNVGEGIKGIFASGHGIGESIRGNINSAIDGFTGDTAAQQKNAAVAEGGEREFSTGKFERSGIDKAL</sequence>
<organism evidence="2 3">
    <name type="scientific">Corymbia citriodora subsp. variegata</name>
    <dbReference type="NCBI Taxonomy" id="360336"/>
    <lineage>
        <taxon>Eukaryota</taxon>
        <taxon>Viridiplantae</taxon>
        <taxon>Streptophyta</taxon>
        <taxon>Embryophyta</taxon>
        <taxon>Tracheophyta</taxon>
        <taxon>Spermatophyta</taxon>
        <taxon>Magnoliopsida</taxon>
        <taxon>eudicotyledons</taxon>
        <taxon>Gunneridae</taxon>
        <taxon>Pentapetalae</taxon>
        <taxon>rosids</taxon>
        <taxon>malvids</taxon>
        <taxon>Myrtales</taxon>
        <taxon>Myrtaceae</taxon>
        <taxon>Myrtoideae</taxon>
        <taxon>Eucalypteae</taxon>
        <taxon>Corymbia</taxon>
    </lineage>
</organism>
<evidence type="ECO:0000256" key="1">
    <source>
        <dbReference type="SAM" id="MobiDB-lite"/>
    </source>
</evidence>
<dbReference type="OrthoDB" id="2590867at2759"/>
<feature type="compositionally biased region" description="Basic and acidic residues" evidence="1">
    <location>
        <begin position="80"/>
        <end position="99"/>
    </location>
</feature>
<dbReference type="Gramene" id="rna-gnl|WGS:JABURB|Cocit.L5778.1">
    <property type="protein sequence ID" value="cds-KAF7845966.1"/>
    <property type="gene ID" value="gene-BT93_L5778"/>
</dbReference>
<dbReference type="Proteomes" id="UP000806378">
    <property type="component" value="Unassembled WGS sequence"/>
</dbReference>